<comment type="cofactor">
    <cofactor evidence="1">
        <name>heme b</name>
        <dbReference type="ChEBI" id="CHEBI:60344"/>
    </cofactor>
</comment>
<evidence type="ECO:0000256" key="3">
    <source>
        <dbReference type="ARBA" id="ARBA00022617"/>
    </source>
</evidence>
<evidence type="ECO:0000256" key="6">
    <source>
        <dbReference type="ARBA" id="ARBA00023004"/>
    </source>
</evidence>
<proteinExistence type="predicted"/>
<name>A0ABS2MPR9_9FIRM</name>
<dbReference type="InterPro" id="IPR000763">
    <property type="entry name" value="Catalase_peroxidase"/>
</dbReference>
<dbReference type="PANTHER" id="PTHR30555">
    <property type="entry name" value="HYDROPEROXIDASE I, BIFUNCTIONAL CATALASE-PEROXIDASE"/>
    <property type="match status" value="1"/>
</dbReference>
<dbReference type="Gene3D" id="1.10.420.10">
    <property type="entry name" value="Peroxidase, domain 2"/>
    <property type="match status" value="1"/>
</dbReference>
<dbReference type="Proteomes" id="UP000767854">
    <property type="component" value="Unassembled WGS sequence"/>
</dbReference>
<keyword evidence="2" id="KW-0575">Peroxidase</keyword>
<keyword evidence="6" id="KW-0408">Iron</keyword>
<comment type="caution">
    <text evidence="7">The sequence shown here is derived from an EMBL/GenBank/DDBJ whole genome shotgun (WGS) entry which is preliminary data.</text>
</comment>
<keyword evidence="4" id="KW-0479">Metal-binding</keyword>
<reference evidence="7 8" key="1">
    <citation type="submission" date="2021-01" db="EMBL/GenBank/DDBJ databases">
        <title>Genomic Encyclopedia of Type Strains, Phase IV (KMG-IV): sequencing the most valuable type-strain genomes for metagenomic binning, comparative biology and taxonomic classification.</title>
        <authorList>
            <person name="Goeker M."/>
        </authorList>
    </citation>
    <scope>NUCLEOTIDE SEQUENCE [LARGE SCALE GENOMIC DNA]</scope>
    <source>
        <strain evidence="7 8">DSM 24436</strain>
    </source>
</reference>
<dbReference type="SUPFAM" id="SSF48113">
    <property type="entry name" value="Heme-dependent peroxidases"/>
    <property type="match status" value="1"/>
</dbReference>
<dbReference type="PANTHER" id="PTHR30555:SF0">
    <property type="entry name" value="CATALASE-PEROXIDASE"/>
    <property type="match status" value="1"/>
</dbReference>
<evidence type="ECO:0000256" key="2">
    <source>
        <dbReference type="ARBA" id="ARBA00022559"/>
    </source>
</evidence>
<protein>
    <submittedName>
        <fullName evidence="7">Catalase (Peroxidase I)</fullName>
    </submittedName>
</protein>
<dbReference type="InterPro" id="IPR010255">
    <property type="entry name" value="Haem_peroxidase_sf"/>
</dbReference>
<evidence type="ECO:0000256" key="5">
    <source>
        <dbReference type="ARBA" id="ARBA00023002"/>
    </source>
</evidence>
<dbReference type="EMBL" id="JAFBDT010000005">
    <property type="protein sequence ID" value="MBM7561400.1"/>
    <property type="molecule type" value="Genomic_DNA"/>
</dbReference>
<gene>
    <name evidence="7" type="ORF">JOC49_000920</name>
</gene>
<evidence type="ECO:0000256" key="4">
    <source>
        <dbReference type="ARBA" id="ARBA00022723"/>
    </source>
</evidence>
<keyword evidence="5" id="KW-0560">Oxidoreductase</keyword>
<organism evidence="7 8">
    <name type="scientific">Fusibacter tunisiensis</name>
    <dbReference type="NCBI Taxonomy" id="1008308"/>
    <lineage>
        <taxon>Bacteria</taxon>
        <taxon>Bacillati</taxon>
        <taxon>Bacillota</taxon>
        <taxon>Clostridia</taxon>
        <taxon>Eubacteriales</taxon>
        <taxon>Eubacteriales Family XII. Incertae Sedis</taxon>
        <taxon>Fusibacter</taxon>
    </lineage>
</organism>
<evidence type="ECO:0000313" key="8">
    <source>
        <dbReference type="Proteomes" id="UP000767854"/>
    </source>
</evidence>
<keyword evidence="3" id="KW-0349">Heme</keyword>
<evidence type="ECO:0000313" key="7">
    <source>
        <dbReference type="EMBL" id="MBM7561400.1"/>
    </source>
</evidence>
<evidence type="ECO:0000256" key="1">
    <source>
        <dbReference type="ARBA" id="ARBA00001970"/>
    </source>
</evidence>
<accession>A0ABS2MPR9</accession>
<keyword evidence="8" id="KW-1185">Reference proteome</keyword>
<sequence>MFTETPGKLTNDFFVNLLDMGTVWKPMAGHEDVYEGFDRKSGDKKWMANRVDLIFGSNAQLRAISEVYASDDGQEKFVKDFVKAWAKVMRLGTEEKRT</sequence>